<dbReference type="RefSeq" id="XP_056055971.1">
    <property type="nucleotide sequence ID" value="XM_056199089.1"/>
</dbReference>
<dbReference type="AlphaFoldDB" id="A0A9W8QFT3"/>
<dbReference type="Pfam" id="PF00172">
    <property type="entry name" value="Zn_clus"/>
    <property type="match status" value="1"/>
</dbReference>
<keyword evidence="3" id="KW-0812">Transmembrane</keyword>
<dbReference type="GO" id="GO:0000981">
    <property type="term" value="F:DNA-binding transcription factor activity, RNA polymerase II-specific"/>
    <property type="evidence" value="ECO:0007669"/>
    <property type="project" value="InterPro"/>
</dbReference>
<comment type="caution">
    <text evidence="5">The sequence shown here is derived from an EMBL/GenBank/DDBJ whole genome shotgun (WGS) entry which is preliminary data.</text>
</comment>
<dbReference type="GO" id="GO:0008270">
    <property type="term" value="F:zinc ion binding"/>
    <property type="evidence" value="ECO:0007669"/>
    <property type="project" value="InterPro"/>
</dbReference>
<gene>
    <name evidence="5" type="ORF">LMH87_001073</name>
</gene>
<dbReference type="GeneID" id="80888232"/>
<dbReference type="CDD" id="cd00067">
    <property type="entry name" value="GAL4"/>
    <property type="match status" value="1"/>
</dbReference>
<proteinExistence type="predicted"/>
<keyword evidence="1" id="KW-0539">Nucleus</keyword>
<dbReference type="InterPro" id="IPR001138">
    <property type="entry name" value="Zn2Cys6_DnaBD"/>
</dbReference>
<reference evidence="5" key="1">
    <citation type="journal article" date="2023" name="Access Microbiol">
        <title>De-novo genome assembly for Akanthomyces muscarius, a biocontrol agent of insect agricultural pests.</title>
        <authorList>
            <person name="Erdos Z."/>
            <person name="Studholme D.J."/>
            <person name="Raymond B."/>
            <person name="Sharma M."/>
        </authorList>
    </citation>
    <scope>NUCLEOTIDE SEQUENCE</scope>
    <source>
        <strain evidence="5">Ve6</strain>
    </source>
</reference>
<dbReference type="SUPFAM" id="SSF57701">
    <property type="entry name" value="Zn2/Cys6 DNA-binding domain"/>
    <property type="match status" value="1"/>
</dbReference>
<dbReference type="InterPro" id="IPR036864">
    <property type="entry name" value="Zn2-C6_fun-type_DNA-bd_sf"/>
</dbReference>
<dbReference type="SMART" id="SM00066">
    <property type="entry name" value="GAL4"/>
    <property type="match status" value="1"/>
</dbReference>
<feature type="region of interest" description="Disordered" evidence="2">
    <location>
        <begin position="60"/>
        <end position="119"/>
    </location>
</feature>
<evidence type="ECO:0000259" key="4">
    <source>
        <dbReference type="PROSITE" id="PS50048"/>
    </source>
</evidence>
<protein>
    <recommendedName>
        <fullName evidence="4">Zn(2)-C6 fungal-type domain-containing protein</fullName>
    </recommendedName>
</protein>
<dbReference type="EMBL" id="JAJHUN010000007">
    <property type="protein sequence ID" value="KAJ4155847.1"/>
    <property type="molecule type" value="Genomic_DNA"/>
</dbReference>
<dbReference type="KEGG" id="amus:LMH87_001073"/>
<feature type="compositionally biased region" description="Low complexity" evidence="2">
    <location>
        <begin position="107"/>
        <end position="119"/>
    </location>
</feature>
<sequence length="556" mass="61108">MVGVPGRSKACNTCLKRKIKCDLAKPFCGNCAKSKRICGGYARKTVYVFSDNVVLPDSSGAAKDDGTLTYQGRWKGTSLNKPSSPASSPYGSDSSRVDTRPTRANNDSSSASPASSASDMSLLPADLDALDVQRIPLMPSLWQQLHHVFLHAYMPQQAMNPADNGSHLTGNWLLQLQGRPSTLPALQTSIAAFASAQIGRDHNDARLVAQSMQLYLKSLEHLRNALASPATRLSDDTLAACLALGIYELTEKPMAPSYHPRSETQRQEQPNGGTAYSKHMAGAMMLLKLRGPDANNTPLAHSLFLGLRRQIIITTLIKHSDTFLSDDVWRERPWSVYPKNLLDKCLDCVLGLPRLQRLADDMLRDTADTTHVAAQCDMLIENCTAVLASLDAWYASFEAYVVGPPYWSTFCTLSSAQDDAAGLGKPFPISYMFPTFSTAYLLMTYWTGVMLSHWLLFVAYRTLAEQSPSSPEPLRARRRTHKDVWVAMTRNMCQMTEYFLGGGMGKVGITVALAVLEGAMAMFRDGTEDWAREKAWVAEMIALTATKLNEASMVVV</sequence>
<keyword evidence="3" id="KW-1133">Transmembrane helix</keyword>
<dbReference type="Pfam" id="PF11951">
    <property type="entry name" value="Fungal_trans_2"/>
    <property type="match status" value="1"/>
</dbReference>
<dbReference type="InterPro" id="IPR053178">
    <property type="entry name" value="Osmoadaptation_assoc"/>
</dbReference>
<dbReference type="Proteomes" id="UP001144673">
    <property type="component" value="Chromosome 6"/>
</dbReference>
<accession>A0A9W8QFT3</accession>
<dbReference type="PANTHER" id="PTHR38111:SF11">
    <property type="entry name" value="TRANSCRIPTION FACTOR DOMAIN-CONTAINING PROTEIN-RELATED"/>
    <property type="match status" value="1"/>
</dbReference>
<dbReference type="PROSITE" id="PS50048">
    <property type="entry name" value="ZN2_CY6_FUNGAL_2"/>
    <property type="match status" value="1"/>
</dbReference>
<evidence type="ECO:0000313" key="5">
    <source>
        <dbReference type="EMBL" id="KAJ4155847.1"/>
    </source>
</evidence>
<evidence type="ECO:0000313" key="6">
    <source>
        <dbReference type="Proteomes" id="UP001144673"/>
    </source>
</evidence>
<dbReference type="InterPro" id="IPR021858">
    <property type="entry name" value="Fun_TF"/>
</dbReference>
<dbReference type="Gene3D" id="4.10.240.10">
    <property type="entry name" value="Zn(2)-C6 fungal-type DNA-binding domain"/>
    <property type="match status" value="1"/>
</dbReference>
<evidence type="ECO:0000256" key="1">
    <source>
        <dbReference type="ARBA" id="ARBA00023242"/>
    </source>
</evidence>
<feature type="transmembrane region" description="Helical" evidence="3">
    <location>
        <begin position="439"/>
        <end position="460"/>
    </location>
</feature>
<keyword evidence="3" id="KW-0472">Membrane</keyword>
<organism evidence="5 6">
    <name type="scientific">Akanthomyces muscarius</name>
    <name type="common">Entomopathogenic fungus</name>
    <name type="synonym">Lecanicillium muscarium</name>
    <dbReference type="NCBI Taxonomy" id="2231603"/>
    <lineage>
        <taxon>Eukaryota</taxon>
        <taxon>Fungi</taxon>
        <taxon>Dikarya</taxon>
        <taxon>Ascomycota</taxon>
        <taxon>Pezizomycotina</taxon>
        <taxon>Sordariomycetes</taxon>
        <taxon>Hypocreomycetidae</taxon>
        <taxon>Hypocreales</taxon>
        <taxon>Cordycipitaceae</taxon>
        <taxon>Akanthomyces</taxon>
    </lineage>
</organism>
<evidence type="ECO:0000256" key="3">
    <source>
        <dbReference type="SAM" id="Phobius"/>
    </source>
</evidence>
<keyword evidence="6" id="KW-1185">Reference proteome</keyword>
<evidence type="ECO:0000256" key="2">
    <source>
        <dbReference type="SAM" id="MobiDB-lite"/>
    </source>
</evidence>
<dbReference type="PANTHER" id="PTHR38111">
    <property type="entry name" value="ZN(2)-C6 FUNGAL-TYPE DOMAIN-CONTAINING PROTEIN-RELATED"/>
    <property type="match status" value="1"/>
</dbReference>
<feature type="domain" description="Zn(2)-C6 fungal-type" evidence="4">
    <location>
        <begin position="10"/>
        <end position="38"/>
    </location>
</feature>
<feature type="region of interest" description="Disordered" evidence="2">
    <location>
        <begin position="255"/>
        <end position="275"/>
    </location>
</feature>
<feature type="compositionally biased region" description="Low complexity" evidence="2">
    <location>
        <begin position="82"/>
        <end position="94"/>
    </location>
</feature>
<name>A0A9W8QFT3_AKAMU</name>